<keyword evidence="3" id="KW-0472">Membrane</keyword>
<dbReference type="Proteomes" id="UP000580250">
    <property type="component" value="Unassembled WGS sequence"/>
</dbReference>
<keyword evidence="3" id="KW-1133">Transmembrane helix</keyword>
<sequence length="352" mass="41068">MIFNILLSLNLFFNIFILLILPFSYEFSASTIFCEQFPGDSICQQFMPNNKNINNKRRKQNCNYQDLWLIPGKADASCTRPNSKRLVEMDARQVKIRPSIIKFPGCFTVEIRNIHIVDDNGLPNSIFAKTEYQWLNVRGSEKAKCQNSSSNGCGGFGNNCYYCDICESLKKVDKQNEREEENELLPSNIAQQLKGIKCPSEPGLYTFRKQFCFNDWHWLDNDGDCQLDILSETEDDQSGIKIAMSALQQVGYTKIRLAFNATPEIERKKAIKEAQIERNSLREFEQKIKNVDSNIPFDQVKNWYIEQQKNIWHKNDYLPWLLYENEFACIRLTFDVCERQPQQRWEGGYTCA</sequence>
<feature type="coiled-coil region" evidence="2">
    <location>
        <begin position="267"/>
        <end position="294"/>
    </location>
</feature>
<evidence type="ECO:0000313" key="5">
    <source>
        <dbReference type="EMBL" id="CAD2164736.1"/>
    </source>
</evidence>
<name>A0A6V7USL2_MELEN</name>
<feature type="domain" description="DUF7753" evidence="4">
    <location>
        <begin position="264"/>
        <end position="325"/>
    </location>
</feature>
<feature type="transmembrane region" description="Helical" evidence="3">
    <location>
        <begin position="7"/>
        <end position="25"/>
    </location>
</feature>
<dbReference type="InterPro" id="IPR056655">
    <property type="entry name" value="DUF7753"/>
</dbReference>
<evidence type="ECO:0000313" key="6">
    <source>
        <dbReference type="Proteomes" id="UP000580250"/>
    </source>
</evidence>
<protein>
    <recommendedName>
        <fullName evidence="4">DUF7753 domain-containing protein</fullName>
    </recommendedName>
</protein>
<dbReference type="AlphaFoldDB" id="A0A6V7USL2"/>
<organism evidence="5 6">
    <name type="scientific">Meloidogyne enterolobii</name>
    <name type="common">Root-knot nematode worm</name>
    <name type="synonym">Meloidogyne mayaguensis</name>
    <dbReference type="NCBI Taxonomy" id="390850"/>
    <lineage>
        <taxon>Eukaryota</taxon>
        <taxon>Metazoa</taxon>
        <taxon>Ecdysozoa</taxon>
        <taxon>Nematoda</taxon>
        <taxon>Chromadorea</taxon>
        <taxon>Rhabditida</taxon>
        <taxon>Tylenchina</taxon>
        <taxon>Tylenchomorpha</taxon>
        <taxon>Tylenchoidea</taxon>
        <taxon>Meloidogynidae</taxon>
        <taxon>Meloidogyninae</taxon>
        <taxon>Meloidogyne</taxon>
    </lineage>
</organism>
<keyword evidence="3" id="KW-0812">Transmembrane</keyword>
<keyword evidence="1" id="KW-0732">Signal</keyword>
<evidence type="ECO:0000259" key="4">
    <source>
        <dbReference type="Pfam" id="PF24936"/>
    </source>
</evidence>
<gene>
    <name evidence="5" type="ORF">MENT_LOCUS16734</name>
</gene>
<accession>A0A6V7USL2</accession>
<keyword evidence="2" id="KW-0175">Coiled coil</keyword>
<dbReference type="OrthoDB" id="5782184at2759"/>
<dbReference type="EMBL" id="CAJEWN010000105">
    <property type="protein sequence ID" value="CAD2164736.1"/>
    <property type="molecule type" value="Genomic_DNA"/>
</dbReference>
<dbReference type="InterPro" id="IPR036846">
    <property type="entry name" value="GM2-AP_sf"/>
</dbReference>
<dbReference type="Pfam" id="PF24936">
    <property type="entry name" value="DUF7753"/>
    <property type="match status" value="1"/>
</dbReference>
<proteinExistence type="predicted"/>
<evidence type="ECO:0000256" key="2">
    <source>
        <dbReference type="SAM" id="Coils"/>
    </source>
</evidence>
<comment type="caution">
    <text evidence="5">The sequence shown here is derived from an EMBL/GenBank/DDBJ whole genome shotgun (WGS) entry which is preliminary data.</text>
</comment>
<dbReference type="SUPFAM" id="SSF63707">
    <property type="entry name" value="Ganglioside M2 (gm2) activator"/>
    <property type="match status" value="1"/>
</dbReference>
<evidence type="ECO:0000256" key="3">
    <source>
        <dbReference type="SAM" id="Phobius"/>
    </source>
</evidence>
<evidence type="ECO:0000256" key="1">
    <source>
        <dbReference type="ARBA" id="ARBA00022729"/>
    </source>
</evidence>
<reference evidence="5 6" key="1">
    <citation type="submission" date="2020-08" db="EMBL/GenBank/DDBJ databases">
        <authorList>
            <person name="Koutsovoulos G."/>
            <person name="Danchin GJ E."/>
        </authorList>
    </citation>
    <scope>NUCLEOTIDE SEQUENCE [LARGE SCALE GENOMIC DNA]</scope>
</reference>